<protein>
    <submittedName>
        <fullName evidence="2">Uncharacterized protein</fullName>
    </submittedName>
</protein>
<feature type="region of interest" description="Disordered" evidence="1">
    <location>
        <begin position="100"/>
        <end position="129"/>
    </location>
</feature>
<dbReference type="AlphaFoldDB" id="A0AAV9EXB1"/>
<evidence type="ECO:0000256" key="1">
    <source>
        <dbReference type="SAM" id="MobiDB-lite"/>
    </source>
</evidence>
<organism evidence="2 3">
    <name type="scientific">Acorus calamus</name>
    <name type="common">Sweet flag</name>
    <dbReference type="NCBI Taxonomy" id="4465"/>
    <lineage>
        <taxon>Eukaryota</taxon>
        <taxon>Viridiplantae</taxon>
        <taxon>Streptophyta</taxon>
        <taxon>Embryophyta</taxon>
        <taxon>Tracheophyta</taxon>
        <taxon>Spermatophyta</taxon>
        <taxon>Magnoliopsida</taxon>
        <taxon>Liliopsida</taxon>
        <taxon>Acoraceae</taxon>
        <taxon>Acorus</taxon>
    </lineage>
</organism>
<name>A0AAV9EXB1_ACOCL</name>
<proteinExistence type="predicted"/>
<comment type="caution">
    <text evidence="2">The sequence shown here is derived from an EMBL/GenBank/DDBJ whole genome shotgun (WGS) entry which is preliminary data.</text>
</comment>
<reference evidence="2" key="2">
    <citation type="submission" date="2023-06" db="EMBL/GenBank/DDBJ databases">
        <authorList>
            <person name="Ma L."/>
            <person name="Liu K.-W."/>
            <person name="Li Z."/>
            <person name="Hsiao Y.-Y."/>
            <person name="Qi Y."/>
            <person name="Fu T."/>
            <person name="Tang G."/>
            <person name="Zhang D."/>
            <person name="Sun W.-H."/>
            <person name="Liu D.-K."/>
            <person name="Li Y."/>
            <person name="Chen G.-Z."/>
            <person name="Liu X.-D."/>
            <person name="Liao X.-Y."/>
            <person name="Jiang Y.-T."/>
            <person name="Yu X."/>
            <person name="Hao Y."/>
            <person name="Huang J."/>
            <person name="Zhao X.-W."/>
            <person name="Ke S."/>
            <person name="Chen Y.-Y."/>
            <person name="Wu W.-L."/>
            <person name="Hsu J.-L."/>
            <person name="Lin Y.-F."/>
            <person name="Huang M.-D."/>
            <person name="Li C.-Y."/>
            <person name="Huang L."/>
            <person name="Wang Z.-W."/>
            <person name="Zhao X."/>
            <person name="Zhong W.-Y."/>
            <person name="Peng D.-H."/>
            <person name="Ahmad S."/>
            <person name="Lan S."/>
            <person name="Zhang J.-S."/>
            <person name="Tsai W.-C."/>
            <person name="Van De Peer Y."/>
            <person name="Liu Z.-J."/>
        </authorList>
    </citation>
    <scope>NUCLEOTIDE SEQUENCE</scope>
    <source>
        <strain evidence="2">CP</strain>
        <tissue evidence="2">Leaves</tissue>
    </source>
</reference>
<feature type="region of interest" description="Disordered" evidence="1">
    <location>
        <begin position="57"/>
        <end position="82"/>
    </location>
</feature>
<evidence type="ECO:0000313" key="2">
    <source>
        <dbReference type="EMBL" id="KAK1318350.1"/>
    </source>
</evidence>
<dbReference type="Proteomes" id="UP001180020">
    <property type="component" value="Unassembled WGS sequence"/>
</dbReference>
<keyword evidence="3" id="KW-1185">Reference proteome</keyword>
<dbReference type="EMBL" id="JAUJYO010000004">
    <property type="protein sequence ID" value="KAK1318350.1"/>
    <property type="molecule type" value="Genomic_DNA"/>
</dbReference>
<reference evidence="2" key="1">
    <citation type="journal article" date="2023" name="Nat. Commun.">
        <title>Diploid and tetraploid genomes of Acorus and the evolution of monocots.</title>
        <authorList>
            <person name="Ma L."/>
            <person name="Liu K.W."/>
            <person name="Li Z."/>
            <person name="Hsiao Y.Y."/>
            <person name="Qi Y."/>
            <person name="Fu T."/>
            <person name="Tang G.D."/>
            <person name="Zhang D."/>
            <person name="Sun W.H."/>
            <person name="Liu D.K."/>
            <person name="Li Y."/>
            <person name="Chen G.Z."/>
            <person name="Liu X.D."/>
            <person name="Liao X.Y."/>
            <person name="Jiang Y.T."/>
            <person name="Yu X."/>
            <person name="Hao Y."/>
            <person name="Huang J."/>
            <person name="Zhao X.W."/>
            <person name="Ke S."/>
            <person name="Chen Y.Y."/>
            <person name="Wu W.L."/>
            <person name="Hsu J.L."/>
            <person name="Lin Y.F."/>
            <person name="Huang M.D."/>
            <person name="Li C.Y."/>
            <person name="Huang L."/>
            <person name="Wang Z.W."/>
            <person name="Zhao X."/>
            <person name="Zhong W.Y."/>
            <person name="Peng D.H."/>
            <person name="Ahmad S."/>
            <person name="Lan S."/>
            <person name="Zhang J.S."/>
            <person name="Tsai W.C."/>
            <person name="Van de Peer Y."/>
            <person name="Liu Z.J."/>
        </authorList>
    </citation>
    <scope>NUCLEOTIDE SEQUENCE</scope>
    <source>
        <strain evidence="2">CP</strain>
    </source>
</reference>
<evidence type="ECO:0000313" key="3">
    <source>
        <dbReference type="Proteomes" id="UP001180020"/>
    </source>
</evidence>
<accession>A0AAV9EXB1</accession>
<sequence length="161" mass="18268">MRTQQEVGEKSIENNGNKPNMADSDSKIVLCKTVWTDKLEPFETKTKKNLFREMDEHIDEQSSEKQLKMTGNERAPEDMYDVGPDTQMAAEAMEALVCEPPSNYDNSIEHPKPRNMSGRFTRSTAEENSCKVLASHRKRISESISDGITRQSKRKKLLGSS</sequence>
<feature type="compositionally biased region" description="Basic and acidic residues" evidence="1">
    <location>
        <begin position="57"/>
        <end position="67"/>
    </location>
</feature>
<gene>
    <name evidence="2" type="ORF">QJS10_CPB04g00768</name>
</gene>
<feature type="region of interest" description="Disordered" evidence="1">
    <location>
        <begin position="1"/>
        <end position="25"/>
    </location>
</feature>